<keyword evidence="1" id="KW-0732">Signal</keyword>
<accession>A0A0W8G1Q9</accession>
<evidence type="ECO:0000313" key="5">
    <source>
        <dbReference type="EMBL" id="KUG27108.1"/>
    </source>
</evidence>
<dbReference type="EMBL" id="LNQE01000362">
    <property type="protein sequence ID" value="KUG27108.1"/>
    <property type="molecule type" value="Genomic_DNA"/>
</dbReference>
<keyword evidence="2" id="KW-0472">Membrane</keyword>
<evidence type="ECO:0000256" key="3">
    <source>
        <dbReference type="ARBA" id="ARBA00023237"/>
    </source>
</evidence>
<dbReference type="PROSITE" id="PS51257">
    <property type="entry name" value="PROKAR_LIPOPROTEIN"/>
    <property type="match status" value="1"/>
</dbReference>
<evidence type="ECO:0000256" key="1">
    <source>
        <dbReference type="ARBA" id="ARBA00022729"/>
    </source>
</evidence>
<organism evidence="5">
    <name type="scientific">hydrocarbon metagenome</name>
    <dbReference type="NCBI Taxonomy" id="938273"/>
    <lineage>
        <taxon>unclassified sequences</taxon>
        <taxon>metagenomes</taxon>
        <taxon>ecological metagenomes</taxon>
    </lineage>
</organism>
<keyword evidence="3" id="KW-0998">Cell outer membrane</keyword>
<keyword evidence="5" id="KW-0449">Lipoprotein</keyword>
<evidence type="ECO:0000256" key="2">
    <source>
        <dbReference type="ARBA" id="ARBA00023136"/>
    </source>
</evidence>
<proteinExistence type="inferred from homology"/>
<dbReference type="InterPro" id="IPR039565">
    <property type="entry name" value="BamD-like"/>
</dbReference>
<dbReference type="Gene3D" id="1.25.40.10">
    <property type="entry name" value="Tetratricopeptide repeat domain"/>
    <property type="match status" value="1"/>
</dbReference>
<protein>
    <submittedName>
        <fullName evidence="5">Putative lipoprotein</fullName>
    </submittedName>
</protein>
<dbReference type="AlphaFoldDB" id="A0A0W8G1Q9"/>
<dbReference type="CDD" id="cd15830">
    <property type="entry name" value="BamD"/>
    <property type="match status" value="1"/>
</dbReference>
<dbReference type="InterPro" id="IPR017689">
    <property type="entry name" value="BamD"/>
</dbReference>
<dbReference type="HAMAP" id="MF_00922">
    <property type="entry name" value="OM_assembly_BamD"/>
    <property type="match status" value="1"/>
</dbReference>
<comment type="caution">
    <text evidence="5">The sequence shown here is derived from an EMBL/GenBank/DDBJ whole genome shotgun (WGS) entry which is preliminary data.</text>
</comment>
<sequence length="244" mass="28782">MKKNVLRLLAPCALVIFLSGCGFIDYYFLPPPEDTAQELYEAGREAMAAKKYYDAADYFTKLKDRYPFSPYTPAGIIGLGDAFFLEEDYAEAAAAYEEFEAMHPRHEEIPYVLYQLGVSNYKRSDSIDRPQDTMYEALETFHILVANFPDTEYGKDGAEYIIKCRKRLAEHELFVADFYWRTDQYGAAWKRYMYVLDNFKELPEIQEYSNLRAQLSYLEYQKTISEEERMQIEGSWKLWLRSWL</sequence>
<reference evidence="5" key="1">
    <citation type="journal article" date="2015" name="Proc. Natl. Acad. Sci. U.S.A.">
        <title>Networks of energetic and metabolic interactions define dynamics in microbial communities.</title>
        <authorList>
            <person name="Embree M."/>
            <person name="Liu J.K."/>
            <person name="Al-Bassam M.M."/>
            <person name="Zengler K."/>
        </authorList>
    </citation>
    <scope>NUCLEOTIDE SEQUENCE</scope>
</reference>
<dbReference type="InterPro" id="IPR011990">
    <property type="entry name" value="TPR-like_helical_dom_sf"/>
</dbReference>
<dbReference type="SUPFAM" id="SSF48452">
    <property type="entry name" value="TPR-like"/>
    <property type="match status" value="1"/>
</dbReference>
<gene>
    <name evidence="5" type="ORF">ASZ90_003063</name>
</gene>
<feature type="domain" description="Outer membrane lipoprotein BamD-like" evidence="4">
    <location>
        <begin position="33"/>
        <end position="207"/>
    </location>
</feature>
<evidence type="ECO:0000259" key="4">
    <source>
        <dbReference type="Pfam" id="PF13525"/>
    </source>
</evidence>
<dbReference type="NCBIfam" id="TIGR03302">
    <property type="entry name" value="OM_YfiO"/>
    <property type="match status" value="1"/>
</dbReference>
<dbReference type="Pfam" id="PF13525">
    <property type="entry name" value="YfiO"/>
    <property type="match status" value="1"/>
</dbReference>
<name>A0A0W8G1Q9_9ZZZZ</name>